<reference evidence="18 19" key="1">
    <citation type="journal article" date="2016" name="Proc. Natl. Acad. Sci. U.S.A.">
        <title>Comparative genomics of biotechnologically important yeasts.</title>
        <authorList>
            <person name="Riley R."/>
            <person name="Haridas S."/>
            <person name="Wolfe K.H."/>
            <person name="Lopes M.R."/>
            <person name="Hittinger C.T."/>
            <person name="Goeker M."/>
            <person name="Salamov A.A."/>
            <person name="Wisecaver J.H."/>
            <person name="Long T.M."/>
            <person name="Calvey C.H."/>
            <person name="Aerts A.L."/>
            <person name="Barry K.W."/>
            <person name="Choi C."/>
            <person name="Clum A."/>
            <person name="Coughlan A.Y."/>
            <person name="Deshpande S."/>
            <person name="Douglass A.P."/>
            <person name="Hanson S.J."/>
            <person name="Klenk H.-P."/>
            <person name="LaButti K.M."/>
            <person name="Lapidus A."/>
            <person name="Lindquist E.A."/>
            <person name="Lipzen A.M."/>
            <person name="Meier-Kolthoff J.P."/>
            <person name="Ohm R.A."/>
            <person name="Otillar R.P."/>
            <person name="Pangilinan J.L."/>
            <person name="Peng Y."/>
            <person name="Rokas A."/>
            <person name="Rosa C.A."/>
            <person name="Scheuner C."/>
            <person name="Sibirny A.A."/>
            <person name="Slot J.C."/>
            <person name="Stielow J.B."/>
            <person name="Sun H."/>
            <person name="Kurtzman C.P."/>
            <person name="Blackwell M."/>
            <person name="Grigoriev I.V."/>
            <person name="Jeffries T.W."/>
        </authorList>
    </citation>
    <scope>NUCLEOTIDE SEQUENCE [LARGE SCALE GENOMIC DNA]</scope>
    <source>
        <strain evidence="18 19">DSM 6958</strain>
    </source>
</reference>
<dbReference type="SUPFAM" id="SSF52343">
    <property type="entry name" value="Ferredoxin reductase-like, C-terminal NADP-linked domain"/>
    <property type="match status" value="1"/>
</dbReference>
<dbReference type="FunFam" id="2.40.30.10:FF:000032">
    <property type="entry name" value="NADH-cytochrome b5 reductase"/>
    <property type="match status" value="1"/>
</dbReference>
<dbReference type="InterPro" id="IPR039261">
    <property type="entry name" value="FNR_nucleotide-bd"/>
</dbReference>
<keyword evidence="5 16" id="KW-0812">Transmembrane</keyword>
<feature type="binding site" evidence="14">
    <location>
        <position position="120"/>
    </location>
    <ligand>
        <name>FAD</name>
        <dbReference type="ChEBI" id="CHEBI:57692"/>
    </ligand>
</feature>
<dbReference type="PANTHER" id="PTHR19370">
    <property type="entry name" value="NADH-CYTOCHROME B5 REDUCTASE"/>
    <property type="match status" value="1"/>
</dbReference>
<dbReference type="GO" id="GO:0090524">
    <property type="term" value="F:cytochrome-b5 reductase activity, acting on NADH"/>
    <property type="evidence" value="ECO:0007669"/>
    <property type="project" value="UniProtKB-EC"/>
</dbReference>
<dbReference type="InterPro" id="IPR017927">
    <property type="entry name" value="FAD-bd_FR_type"/>
</dbReference>
<dbReference type="Pfam" id="PF00175">
    <property type="entry name" value="NAD_binding_1"/>
    <property type="match status" value="1"/>
</dbReference>
<evidence type="ECO:0000256" key="5">
    <source>
        <dbReference type="ARBA" id="ARBA00022692"/>
    </source>
</evidence>
<keyword evidence="11" id="KW-0496">Mitochondrion</keyword>
<dbReference type="AlphaFoldDB" id="A0A1E3PNU2"/>
<dbReference type="STRING" id="857566.A0A1E3PNU2"/>
<evidence type="ECO:0000256" key="15">
    <source>
        <dbReference type="RuleBase" id="RU361226"/>
    </source>
</evidence>
<evidence type="ECO:0000256" key="11">
    <source>
        <dbReference type="ARBA" id="ARBA00023128"/>
    </source>
</evidence>
<evidence type="ECO:0000256" key="4">
    <source>
        <dbReference type="ARBA" id="ARBA00022630"/>
    </source>
</evidence>
<feature type="binding site" evidence="14">
    <location>
        <position position="118"/>
    </location>
    <ligand>
        <name>FAD</name>
        <dbReference type="ChEBI" id="CHEBI:57692"/>
    </ligand>
</feature>
<dbReference type="CDD" id="cd06183">
    <property type="entry name" value="cyt_b5_reduct_like"/>
    <property type="match status" value="1"/>
</dbReference>
<keyword evidence="19" id="KW-1185">Reference proteome</keyword>
<keyword evidence="9 15" id="KW-0560">Oxidoreductase</keyword>
<evidence type="ECO:0000313" key="19">
    <source>
        <dbReference type="Proteomes" id="UP000095009"/>
    </source>
</evidence>
<dbReference type="GO" id="GO:0006696">
    <property type="term" value="P:ergosterol biosynthetic process"/>
    <property type="evidence" value="ECO:0007669"/>
    <property type="project" value="TreeGrafter"/>
</dbReference>
<dbReference type="GO" id="GO:0005741">
    <property type="term" value="C:mitochondrial outer membrane"/>
    <property type="evidence" value="ECO:0007669"/>
    <property type="project" value="UniProtKB-SubCell"/>
</dbReference>
<organism evidence="18 19">
    <name type="scientific">Nadsonia fulvescens var. elongata DSM 6958</name>
    <dbReference type="NCBI Taxonomy" id="857566"/>
    <lineage>
        <taxon>Eukaryota</taxon>
        <taxon>Fungi</taxon>
        <taxon>Dikarya</taxon>
        <taxon>Ascomycota</taxon>
        <taxon>Saccharomycotina</taxon>
        <taxon>Dipodascomycetes</taxon>
        <taxon>Dipodascales</taxon>
        <taxon>Dipodascales incertae sedis</taxon>
        <taxon>Nadsonia</taxon>
    </lineage>
</organism>
<dbReference type="InterPro" id="IPR001709">
    <property type="entry name" value="Flavoprot_Pyr_Nucl_cyt_Rdtase"/>
</dbReference>
<feature type="transmembrane region" description="Helical" evidence="16">
    <location>
        <begin position="6"/>
        <end position="26"/>
    </location>
</feature>
<feature type="binding site" evidence="14">
    <location>
        <position position="127"/>
    </location>
    <ligand>
        <name>FAD</name>
        <dbReference type="ChEBI" id="CHEBI:57692"/>
    </ligand>
</feature>
<keyword evidence="8 16" id="KW-1133">Transmembrane helix</keyword>
<keyword evidence="12 16" id="KW-0472">Membrane</keyword>
<proteinExistence type="inferred from homology"/>
<sequence>MSRSTLVSWAPYVASGLAIAGSYAYFSSMAIRTPLRADSHPKALTGDGQWVDFKLARIAELSHNVKKFTVALPSSDHVLGDETASCILLKYMNENNKPVIRPYTPTTPVDKLGEFELVIKKYENSKMGTHLFNLKAGDSISVKGPILKYAVTPNLHKEIALIGGGTGITPLFQVLQSISRNPSDKTKVKLIYGNISESDILLKKEIDAIVAAKPEQFSVHYFLDKPSAGWKGQSGFITADFLAKNIPSAKADNVKVMVCGPPPLYQAISGNKVSPSDQGEVEGALKELGFSKDQVFKF</sequence>
<keyword evidence="7 14" id="KW-0274">FAD</keyword>
<dbReference type="Gene3D" id="2.40.30.10">
    <property type="entry name" value="Translation factors"/>
    <property type="match status" value="1"/>
</dbReference>
<feature type="binding site" evidence="14">
    <location>
        <position position="101"/>
    </location>
    <ligand>
        <name>FAD</name>
        <dbReference type="ChEBI" id="CHEBI:57692"/>
    </ligand>
</feature>
<dbReference type="PRINTS" id="PR00406">
    <property type="entry name" value="CYTB5RDTASE"/>
</dbReference>
<name>A0A1E3PNU2_9ASCO</name>
<evidence type="ECO:0000256" key="9">
    <source>
        <dbReference type="ARBA" id="ARBA00023002"/>
    </source>
</evidence>
<evidence type="ECO:0000256" key="10">
    <source>
        <dbReference type="ARBA" id="ARBA00023027"/>
    </source>
</evidence>
<feature type="binding site" evidence="14">
    <location>
        <position position="126"/>
    </location>
    <ligand>
        <name>FAD</name>
        <dbReference type="ChEBI" id="CHEBI:57692"/>
    </ligand>
</feature>
<evidence type="ECO:0000256" key="12">
    <source>
        <dbReference type="ARBA" id="ARBA00023136"/>
    </source>
</evidence>
<accession>A0A1E3PNU2</accession>
<gene>
    <name evidence="18" type="ORF">NADFUDRAFT_41166</name>
</gene>
<keyword evidence="6" id="KW-1000">Mitochondrion outer membrane</keyword>
<keyword evidence="10 15" id="KW-0520">NAD</keyword>
<dbReference type="EMBL" id="KV454408">
    <property type="protein sequence ID" value="ODQ66527.1"/>
    <property type="molecule type" value="Genomic_DNA"/>
</dbReference>
<evidence type="ECO:0000256" key="6">
    <source>
        <dbReference type="ARBA" id="ARBA00022787"/>
    </source>
</evidence>
<feature type="binding site" evidence="14">
    <location>
        <position position="169"/>
    </location>
    <ligand>
        <name>FAD</name>
        <dbReference type="ChEBI" id="CHEBI:57692"/>
    </ligand>
</feature>
<comment type="cofactor">
    <cofactor evidence="1 14 15">
        <name>FAD</name>
        <dbReference type="ChEBI" id="CHEBI:57692"/>
    </cofactor>
</comment>
<evidence type="ECO:0000256" key="7">
    <source>
        <dbReference type="ARBA" id="ARBA00022827"/>
    </source>
</evidence>
<dbReference type="PRINTS" id="PR00371">
    <property type="entry name" value="FPNCR"/>
</dbReference>
<evidence type="ECO:0000313" key="18">
    <source>
        <dbReference type="EMBL" id="ODQ66527.1"/>
    </source>
</evidence>
<dbReference type="Gene3D" id="3.40.50.80">
    <property type="entry name" value="Nucleotide-binding domain of ferredoxin-NADP reductase (FNR) module"/>
    <property type="match status" value="1"/>
</dbReference>
<dbReference type="InterPro" id="IPR017938">
    <property type="entry name" value="Riboflavin_synthase-like_b-brl"/>
</dbReference>
<dbReference type="SUPFAM" id="SSF63380">
    <property type="entry name" value="Riboflavin synthase domain-like"/>
    <property type="match status" value="1"/>
</dbReference>
<evidence type="ECO:0000256" key="3">
    <source>
        <dbReference type="ARBA" id="ARBA00006105"/>
    </source>
</evidence>
<dbReference type="EC" id="1.6.2.2" evidence="15"/>
<protein>
    <recommendedName>
        <fullName evidence="15">NADH-cytochrome b5 reductase</fullName>
        <ecNumber evidence="15">1.6.2.2</ecNumber>
    </recommendedName>
</protein>
<evidence type="ECO:0000256" key="14">
    <source>
        <dbReference type="PIRSR" id="PIRSR601834-1"/>
    </source>
</evidence>
<comment type="catalytic activity">
    <reaction evidence="13 15">
        <text>2 Fe(III)-[cytochrome b5] + NADH = 2 Fe(II)-[cytochrome b5] + NAD(+) + H(+)</text>
        <dbReference type="Rhea" id="RHEA:46680"/>
        <dbReference type="Rhea" id="RHEA-COMP:10438"/>
        <dbReference type="Rhea" id="RHEA-COMP:10439"/>
        <dbReference type="ChEBI" id="CHEBI:15378"/>
        <dbReference type="ChEBI" id="CHEBI:29033"/>
        <dbReference type="ChEBI" id="CHEBI:29034"/>
        <dbReference type="ChEBI" id="CHEBI:57540"/>
        <dbReference type="ChEBI" id="CHEBI:57945"/>
        <dbReference type="EC" id="1.6.2.2"/>
    </reaction>
</comment>
<dbReference type="Proteomes" id="UP000095009">
    <property type="component" value="Unassembled WGS sequence"/>
</dbReference>
<dbReference type="OrthoDB" id="432685at2759"/>
<feature type="binding site" evidence="14">
    <location>
        <position position="103"/>
    </location>
    <ligand>
        <name>FAD</name>
        <dbReference type="ChEBI" id="CHEBI:57692"/>
    </ligand>
</feature>
<evidence type="ECO:0000259" key="17">
    <source>
        <dbReference type="PROSITE" id="PS51384"/>
    </source>
</evidence>
<dbReference type="InterPro" id="IPR001433">
    <property type="entry name" value="OxRdtase_FAD/NAD-bd"/>
</dbReference>
<dbReference type="InterPro" id="IPR008333">
    <property type="entry name" value="Cbr1-like_FAD-bd_dom"/>
</dbReference>
<evidence type="ECO:0000256" key="2">
    <source>
        <dbReference type="ARBA" id="ARBA00004572"/>
    </source>
</evidence>
<dbReference type="Pfam" id="PF00970">
    <property type="entry name" value="FAD_binding_6"/>
    <property type="match status" value="1"/>
</dbReference>
<feature type="binding site" evidence="14">
    <location>
        <position position="102"/>
    </location>
    <ligand>
        <name>FAD</name>
        <dbReference type="ChEBI" id="CHEBI:57692"/>
    </ligand>
</feature>
<dbReference type="InterPro" id="IPR001834">
    <property type="entry name" value="CBR-like"/>
</dbReference>
<dbReference type="FunFam" id="3.40.50.80:FF:000009">
    <property type="entry name" value="NADH-cytochrome b5 reductase"/>
    <property type="match status" value="1"/>
</dbReference>
<dbReference type="PANTHER" id="PTHR19370:SF171">
    <property type="entry name" value="NADH-CYTOCHROME B5 REDUCTASE 2"/>
    <property type="match status" value="1"/>
</dbReference>
<feature type="domain" description="FAD-binding FR-type" evidence="17">
    <location>
        <begin position="48"/>
        <end position="152"/>
    </location>
</feature>
<evidence type="ECO:0000256" key="1">
    <source>
        <dbReference type="ARBA" id="ARBA00001974"/>
    </source>
</evidence>
<evidence type="ECO:0000256" key="8">
    <source>
        <dbReference type="ARBA" id="ARBA00022989"/>
    </source>
</evidence>
<evidence type="ECO:0000256" key="16">
    <source>
        <dbReference type="SAM" id="Phobius"/>
    </source>
</evidence>
<keyword evidence="4 14" id="KW-0285">Flavoprotein</keyword>
<comment type="similarity">
    <text evidence="3 15">Belongs to the flavoprotein pyridine nucleotide cytochrome reductase family.</text>
</comment>
<comment type="subcellular location">
    <subcellularLocation>
        <location evidence="2">Mitochondrion outer membrane</location>
        <topology evidence="2">Single-pass membrane protein</topology>
    </subcellularLocation>
</comment>
<dbReference type="PROSITE" id="PS51384">
    <property type="entry name" value="FAD_FR"/>
    <property type="match status" value="1"/>
</dbReference>
<evidence type="ECO:0000256" key="13">
    <source>
        <dbReference type="ARBA" id="ARBA00047682"/>
    </source>
</evidence>